<proteinExistence type="inferred from homology"/>
<comment type="caution">
    <text evidence="6">The sequence shown here is derived from an EMBL/GenBank/DDBJ whole genome shotgun (WGS) entry which is preliminary data.</text>
</comment>
<dbReference type="InterPro" id="IPR051799">
    <property type="entry name" value="NADH_flavin_oxidoreductase"/>
</dbReference>
<evidence type="ECO:0000256" key="3">
    <source>
        <dbReference type="ARBA" id="ARBA00022643"/>
    </source>
</evidence>
<dbReference type="GO" id="GO:0010181">
    <property type="term" value="F:FMN binding"/>
    <property type="evidence" value="ECO:0007669"/>
    <property type="project" value="InterPro"/>
</dbReference>
<evidence type="ECO:0000256" key="2">
    <source>
        <dbReference type="ARBA" id="ARBA00022630"/>
    </source>
</evidence>
<evidence type="ECO:0000256" key="1">
    <source>
        <dbReference type="ARBA" id="ARBA00005979"/>
    </source>
</evidence>
<dbReference type="EMBL" id="BROQ01000143">
    <property type="protein sequence ID" value="GKZ26351.1"/>
    <property type="molecule type" value="Genomic_DNA"/>
</dbReference>
<comment type="similarity">
    <text evidence="1">Belongs to the NADH:flavin oxidoreductase/NADH oxidase family.</text>
</comment>
<feature type="domain" description="NADH:flavin oxidoreductase/NADH oxidase N-terminal" evidence="5">
    <location>
        <begin position="7"/>
        <end position="354"/>
    </location>
</feature>
<gene>
    <name evidence="6" type="ORF">AbraCBS73388_002435</name>
</gene>
<keyword evidence="2" id="KW-0285">Flavoprotein</keyword>
<dbReference type="GO" id="GO:0016491">
    <property type="term" value="F:oxidoreductase activity"/>
    <property type="evidence" value="ECO:0007669"/>
    <property type="project" value="UniProtKB-KW"/>
</dbReference>
<sequence length="413" mass="44930">MASLHDPVKLPCGLVFPNRLAKAAMAEALAGSGNQPTPTLLKAYDQWGQGGWGALLTGNVQVDVDHLGNPWDPALHAEYTGKEGNEALVERWSQYAKTCHQHGTPCIVQACHPGRQTPRAAGRRGFFAPSIAPSAIPLELGDGLVQRLLTWLVFPPPREMNQVDIDRVTRQFVDTARLMADSGFSGIELHGAHGYLLEEAKLTEKSNKRTDAYGGTAEKRAKFVVDMIRAIREVVPPTFAIGIKLNSADHSSSTFEDTMTQIGLLIEAGIDFLEVSGGSYENPTMMGPETRKSTVAREAFFIEFATETRKRFPDLVLMLTGGFRTRAGAVSALQQNACDVVGIGRPAAVEPKLPLVLMDESVPDEEAQLVLNRVPMPFLARLIPLRGIGAGLESSYYAKQIKRIAMGLKTFLP</sequence>
<dbReference type="Gene3D" id="3.20.20.70">
    <property type="entry name" value="Aldolase class I"/>
    <property type="match status" value="1"/>
</dbReference>
<dbReference type="SUPFAM" id="SSF51395">
    <property type="entry name" value="FMN-linked oxidoreductases"/>
    <property type="match status" value="1"/>
</dbReference>
<name>A0A9W5Z249_9EURO</name>
<keyword evidence="4" id="KW-0560">Oxidoreductase</keyword>
<organism evidence="6 7">
    <name type="scientific">Aspergillus brasiliensis</name>
    <dbReference type="NCBI Taxonomy" id="319629"/>
    <lineage>
        <taxon>Eukaryota</taxon>
        <taxon>Fungi</taxon>
        <taxon>Dikarya</taxon>
        <taxon>Ascomycota</taxon>
        <taxon>Pezizomycotina</taxon>
        <taxon>Eurotiomycetes</taxon>
        <taxon>Eurotiomycetidae</taxon>
        <taxon>Eurotiales</taxon>
        <taxon>Aspergillaceae</taxon>
        <taxon>Aspergillus</taxon>
        <taxon>Aspergillus subgen. Circumdati</taxon>
    </lineage>
</organism>
<dbReference type="InterPro" id="IPR001155">
    <property type="entry name" value="OxRdtase_FMN_N"/>
</dbReference>
<evidence type="ECO:0000259" key="5">
    <source>
        <dbReference type="Pfam" id="PF00724"/>
    </source>
</evidence>
<evidence type="ECO:0000256" key="4">
    <source>
        <dbReference type="ARBA" id="ARBA00023002"/>
    </source>
</evidence>
<accession>A0A9W5Z249</accession>
<dbReference type="PANTHER" id="PTHR43656:SF2">
    <property type="entry name" value="BINDING OXIDOREDUCTASE, PUTATIVE (AFU_ORTHOLOGUE AFUA_2G08260)-RELATED"/>
    <property type="match status" value="1"/>
</dbReference>
<dbReference type="Proteomes" id="UP001143548">
    <property type="component" value="Unassembled WGS sequence"/>
</dbReference>
<dbReference type="PANTHER" id="PTHR43656">
    <property type="entry name" value="BINDING OXIDOREDUCTASE, PUTATIVE (AFU_ORTHOLOGUE AFUA_2G08260)-RELATED"/>
    <property type="match status" value="1"/>
</dbReference>
<evidence type="ECO:0000313" key="7">
    <source>
        <dbReference type="Proteomes" id="UP001143548"/>
    </source>
</evidence>
<keyword evidence="3" id="KW-0288">FMN</keyword>
<dbReference type="AlphaFoldDB" id="A0A9W5Z249"/>
<reference evidence="6" key="1">
    <citation type="submission" date="2022-07" db="EMBL/GenBank/DDBJ databases">
        <title>Taxonomy of Aspergillus series Nigri: significant species reduction supported by multi-species coalescent approaches.</title>
        <authorList>
            <person name="Bian C."/>
            <person name="Kusuya Y."/>
            <person name="Sklenar F."/>
            <person name="D'hooge E."/>
            <person name="Yaguchi T."/>
            <person name="Takahashi H."/>
            <person name="Hubka V."/>
        </authorList>
    </citation>
    <scope>NUCLEOTIDE SEQUENCE</scope>
    <source>
        <strain evidence="6">CBS 733.88</strain>
    </source>
</reference>
<dbReference type="Pfam" id="PF00724">
    <property type="entry name" value="Oxidored_FMN"/>
    <property type="match status" value="1"/>
</dbReference>
<dbReference type="InterPro" id="IPR013785">
    <property type="entry name" value="Aldolase_TIM"/>
</dbReference>
<protein>
    <recommendedName>
        <fullName evidence="5">NADH:flavin oxidoreductase/NADH oxidase N-terminal domain-containing protein</fullName>
    </recommendedName>
</protein>
<evidence type="ECO:0000313" key="6">
    <source>
        <dbReference type="EMBL" id="GKZ26351.1"/>
    </source>
</evidence>